<dbReference type="AlphaFoldDB" id="A0A379SE73"/>
<proteinExistence type="predicted"/>
<dbReference type="InterPro" id="IPR010260">
    <property type="entry name" value="AlpA"/>
</dbReference>
<accession>A0A379SE73</accession>
<name>A0A379SE73_SALER</name>
<dbReference type="Pfam" id="PF05930">
    <property type="entry name" value="Phage_AlpA"/>
    <property type="match status" value="1"/>
</dbReference>
<dbReference type="EMBL" id="UGWQ01000002">
    <property type="protein sequence ID" value="SUG27305.1"/>
    <property type="molecule type" value="Genomic_DNA"/>
</dbReference>
<gene>
    <name evidence="1" type="ORF">NCTC10718_04620</name>
</gene>
<evidence type="ECO:0000313" key="1">
    <source>
        <dbReference type="EMBL" id="SUG27305.1"/>
    </source>
</evidence>
<dbReference type="GO" id="GO:0003677">
    <property type="term" value="F:DNA binding"/>
    <property type="evidence" value="ECO:0007669"/>
    <property type="project" value="UniProtKB-KW"/>
</dbReference>
<reference evidence="1 2" key="1">
    <citation type="submission" date="2018-06" db="EMBL/GenBank/DDBJ databases">
        <authorList>
            <consortium name="Pathogen Informatics"/>
            <person name="Doyle S."/>
        </authorList>
    </citation>
    <scope>NUCLEOTIDE SEQUENCE [LARGE SCALE GENOMIC DNA]</scope>
    <source>
        <strain evidence="1 2">NCTC10718</strain>
    </source>
</reference>
<sequence length="111" mass="13291">MLQRQFIPPTPEQRRSILSEYGFECEQRIREDKCKEMTTLSRSRRWELEHKGAFPLRQHLGRNSCTWLLSDVLWWVRNPPAINNIINPHQRAKDKKKRQERIGTCVEYTGA</sequence>
<organism evidence="1 2">
    <name type="scientific">Salmonella enterica</name>
    <name type="common">Salmonella choleraesuis</name>
    <dbReference type="NCBI Taxonomy" id="28901"/>
    <lineage>
        <taxon>Bacteria</taxon>
        <taxon>Pseudomonadati</taxon>
        <taxon>Pseudomonadota</taxon>
        <taxon>Gammaproteobacteria</taxon>
        <taxon>Enterobacterales</taxon>
        <taxon>Enterobacteriaceae</taxon>
        <taxon>Salmonella</taxon>
    </lineage>
</organism>
<keyword evidence="1" id="KW-0238">DNA-binding</keyword>
<evidence type="ECO:0000313" key="2">
    <source>
        <dbReference type="Proteomes" id="UP000254332"/>
    </source>
</evidence>
<dbReference type="Proteomes" id="UP000254332">
    <property type="component" value="Unassembled WGS sequence"/>
</dbReference>
<protein>
    <submittedName>
        <fullName evidence="1">Prophage DNA-binding protein</fullName>
    </submittedName>
</protein>